<keyword evidence="8" id="KW-1185">Reference proteome</keyword>
<dbReference type="InterPro" id="IPR009003">
    <property type="entry name" value="Peptidase_S1_PA"/>
</dbReference>
<dbReference type="PRINTS" id="PR00722">
    <property type="entry name" value="CHYMOTRYPSIN"/>
</dbReference>
<dbReference type="CDD" id="cd00190">
    <property type="entry name" value="Tryp_SPc"/>
    <property type="match status" value="1"/>
</dbReference>
<dbReference type="GO" id="GO:0005576">
    <property type="term" value="C:extracellular region"/>
    <property type="evidence" value="ECO:0007669"/>
    <property type="project" value="UniProtKB-SubCell"/>
</dbReference>
<proteinExistence type="inferred from homology"/>
<gene>
    <name evidence="7" type="ORF">UA74_11240</name>
</gene>
<evidence type="ECO:0000313" key="8">
    <source>
        <dbReference type="Proteomes" id="UP000185511"/>
    </source>
</evidence>
<dbReference type="InterPro" id="IPR050430">
    <property type="entry name" value="Peptidase_S1"/>
</dbReference>
<keyword evidence="5" id="KW-0732">Signal</keyword>
<dbReference type="GO" id="GO:0051604">
    <property type="term" value="P:protein maturation"/>
    <property type="evidence" value="ECO:0007669"/>
    <property type="project" value="UniProtKB-ARBA"/>
</dbReference>
<dbReference type="RefSeq" id="WP_075740221.1">
    <property type="nucleotide sequence ID" value="NZ_CP016076.1"/>
</dbReference>
<feature type="signal peptide" evidence="5">
    <location>
        <begin position="1"/>
        <end position="31"/>
    </location>
</feature>
<evidence type="ECO:0000256" key="1">
    <source>
        <dbReference type="ARBA" id="ARBA00004613"/>
    </source>
</evidence>
<dbReference type="Proteomes" id="UP000185511">
    <property type="component" value="Chromosome"/>
</dbReference>
<evidence type="ECO:0000256" key="3">
    <source>
        <dbReference type="ARBA" id="ARBA00022525"/>
    </source>
</evidence>
<feature type="chain" id="PRO_5042044283" evidence="5">
    <location>
        <begin position="32"/>
        <end position="268"/>
    </location>
</feature>
<dbReference type="KEGG" id="acad:UA74_11240"/>
<evidence type="ECO:0000256" key="5">
    <source>
        <dbReference type="SAM" id="SignalP"/>
    </source>
</evidence>
<dbReference type="InterPro" id="IPR043504">
    <property type="entry name" value="Peptidase_S1_PA_chymotrypsin"/>
</dbReference>
<name>A0AAC9LAP8_9PSEU</name>
<dbReference type="SUPFAM" id="SSF50494">
    <property type="entry name" value="Trypsin-like serine proteases"/>
    <property type="match status" value="1"/>
</dbReference>
<dbReference type="EMBL" id="CP016076">
    <property type="protein sequence ID" value="APU14308.1"/>
    <property type="molecule type" value="Genomic_DNA"/>
</dbReference>
<dbReference type="InterPro" id="IPR001254">
    <property type="entry name" value="Trypsin_dom"/>
</dbReference>
<dbReference type="Gene3D" id="2.40.10.10">
    <property type="entry name" value="Trypsin-like serine proteases"/>
    <property type="match status" value="1"/>
</dbReference>
<dbReference type="Pfam" id="PF00089">
    <property type="entry name" value="Trypsin"/>
    <property type="match status" value="1"/>
</dbReference>
<evidence type="ECO:0000256" key="4">
    <source>
        <dbReference type="ARBA" id="ARBA00023157"/>
    </source>
</evidence>
<dbReference type="PROSITE" id="PS50240">
    <property type="entry name" value="TRYPSIN_DOM"/>
    <property type="match status" value="1"/>
</dbReference>
<sequence>MAITLPRLRTLLGASLAAVSLSVTGFGVATAADDPATDPIETRVIGGERASIDDYPYTVYLATSTGFQFCGGALVAPDKVATAAHCVDGDSPSSVDVVAGREDKQGTAGEVVGVTDIWVHPDYVTATSGEDVAVLTLETSLPYETIDLASSADDALYAQGNSATVLGWGTTETGSSSRYLLEAVVPLTSDATCSDAYGSSYGSDSMICAGYPEGGIDACQGDSGGPLVVDGVLVGLTSWGRGCAQAGFPGVYTRVGAYTADIEAQIAS</sequence>
<dbReference type="SMART" id="SM00020">
    <property type="entry name" value="Tryp_SPc"/>
    <property type="match status" value="1"/>
</dbReference>
<evidence type="ECO:0000313" key="7">
    <source>
        <dbReference type="EMBL" id="APU14308.1"/>
    </source>
</evidence>
<accession>A0AAC9LAP8</accession>
<dbReference type="GO" id="GO:0004252">
    <property type="term" value="F:serine-type endopeptidase activity"/>
    <property type="evidence" value="ECO:0007669"/>
    <property type="project" value="InterPro"/>
</dbReference>
<organism evidence="7 8">
    <name type="scientific">Actinoalloteichus fjordicus</name>
    <dbReference type="NCBI Taxonomy" id="1612552"/>
    <lineage>
        <taxon>Bacteria</taxon>
        <taxon>Bacillati</taxon>
        <taxon>Actinomycetota</taxon>
        <taxon>Actinomycetes</taxon>
        <taxon>Pseudonocardiales</taxon>
        <taxon>Pseudonocardiaceae</taxon>
        <taxon>Actinoalloteichus</taxon>
    </lineage>
</organism>
<dbReference type="FunFam" id="2.40.10.10:FF:000047">
    <property type="entry name" value="Trypsin eta"/>
    <property type="match status" value="1"/>
</dbReference>
<keyword evidence="4" id="KW-1015">Disulfide bond</keyword>
<dbReference type="InterPro" id="IPR001314">
    <property type="entry name" value="Peptidase_S1A"/>
</dbReference>
<dbReference type="InterPro" id="IPR033116">
    <property type="entry name" value="TRYPSIN_SER"/>
</dbReference>
<comment type="similarity">
    <text evidence="2">Belongs to the peptidase S1 family.</text>
</comment>
<evidence type="ECO:0000259" key="6">
    <source>
        <dbReference type="PROSITE" id="PS50240"/>
    </source>
</evidence>
<reference evidence="8" key="1">
    <citation type="submission" date="2016-06" db="EMBL/GenBank/DDBJ databases">
        <title>Complete genome sequence of Actinoalloteichus fjordicus DSM 46855 (=ADI127-17), type strain of the new species Actinoalloteichus fjordicus.</title>
        <authorList>
            <person name="Ruckert C."/>
            <person name="Nouioui I."/>
            <person name="Willmese J."/>
            <person name="van Wezel G."/>
            <person name="Klenk H.-P."/>
            <person name="Kalinowski J."/>
            <person name="Zotchev S.B."/>
        </authorList>
    </citation>
    <scope>NUCLEOTIDE SEQUENCE [LARGE SCALE GENOMIC DNA]</scope>
    <source>
        <strain evidence="8">ADI127-7</strain>
    </source>
</reference>
<evidence type="ECO:0000256" key="2">
    <source>
        <dbReference type="ARBA" id="ARBA00007664"/>
    </source>
</evidence>
<dbReference type="AlphaFoldDB" id="A0AAC9LAP8"/>
<comment type="subcellular location">
    <subcellularLocation>
        <location evidence="1">Secreted</location>
    </subcellularLocation>
</comment>
<dbReference type="PANTHER" id="PTHR24276">
    <property type="entry name" value="POLYSERASE-RELATED"/>
    <property type="match status" value="1"/>
</dbReference>
<protein>
    <submittedName>
        <fullName evidence="7">Trypsin</fullName>
    </submittedName>
</protein>
<dbReference type="GO" id="GO:0006508">
    <property type="term" value="P:proteolysis"/>
    <property type="evidence" value="ECO:0007669"/>
    <property type="project" value="InterPro"/>
</dbReference>
<keyword evidence="3" id="KW-0964">Secreted</keyword>
<dbReference type="PROSITE" id="PS00135">
    <property type="entry name" value="TRYPSIN_SER"/>
    <property type="match status" value="1"/>
</dbReference>
<feature type="domain" description="Peptidase S1" evidence="6">
    <location>
        <begin position="44"/>
        <end position="267"/>
    </location>
</feature>
<dbReference type="PANTHER" id="PTHR24276:SF98">
    <property type="entry name" value="FI18310P1-RELATED"/>
    <property type="match status" value="1"/>
</dbReference>